<organism evidence="3 4">
    <name type="scientific">Psilocybe cyanescens</name>
    <dbReference type="NCBI Taxonomy" id="93625"/>
    <lineage>
        <taxon>Eukaryota</taxon>
        <taxon>Fungi</taxon>
        <taxon>Dikarya</taxon>
        <taxon>Basidiomycota</taxon>
        <taxon>Agaricomycotina</taxon>
        <taxon>Agaricomycetes</taxon>
        <taxon>Agaricomycetidae</taxon>
        <taxon>Agaricales</taxon>
        <taxon>Agaricineae</taxon>
        <taxon>Strophariaceae</taxon>
        <taxon>Psilocybe</taxon>
    </lineage>
</organism>
<evidence type="ECO:0000313" key="4">
    <source>
        <dbReference type="Proteomes" id="UP000283269"/>
    </source>
</evidence>
<accession>A0A409X8G1</accession>
<feature type="compositionally biased region" description="Polar residues" evidence="1">
    <location>
        <begin position="249"/>
        <end position="260"/>
    </location>
</feature>
<feature type="compositionally biased region" description="Low complexity" evidence="1">
    <location>
        <begin position="373"/>
        <end position="386"/>
    </location>
</feature>
<keyword evidence="2" id="KW-0812">Transmembrane</keyword>
<evidence type="ECO:0008006" key="5">
    <source>
        <dbReference type="Google" id="ProtNLM"/>
    </source>
</evidence>
<keyword evidence="4" id="KW-1185">Reference proteome</keyword>
<reference evidence="3 4" key="1">
    <citation type="journal article" date="2018" name="Evol. Lett.">
        <title>Horizontal gene cluster transfer increased hallucinogenic mushroom diversity.</title>
        <authorList>
            <person name="Reynolds H.T."/>
            <person name="Vijayakumar V."/>
            <person name="Gluck-Thaler E."/>
            <person name="Korotkin H.B."/>
            <person name="Matheny P.B."/>
            <person name="Slot J.C."/>
        </authorList>
    </citation>
    <scope>NUCLEOTIDE SEQUENCE [LARGE SCALE GENOMIC DNA]</scope>
    <source>
        <strain evidence="3 4">2631</strain>
    </source>
</reference>
<feature type="region of interest" description="Disordered" evidence="1">
    <location>
        <begin position="249"/>
        <end position="394"/>
    </location>
</feature>
<comment type="caution">
    <text evidence="3">The sequence shown here is derived from an EMBL/GenBank/DDBJ whole genome shotgun (WGS) entry which is preliminary data.</text>
</comment>
<evidence type="ECO:0000256" key="1">
    <source>
        <dbReference type="SAM" id="MobiDB-lite"/>
    </source>
</evidence>
<dbReference type="EMBL" id="NHYD01002390">
    <property type="protein sequence ID" value="PPQ87035.1"/>
    <property type="molecule type" value="Genomic_DNA"/>
</dbReference>
<dbReference type="Proteomes" id="UP000283269">
    <property type="component" value="Unassembled WGS sequence"/>
</dbReference>
<evidence type="ECO:0000313" key="3">
    <source>
        <dbReference type="EMBL" id="PPQ87035.1"/>
    </source>
</evidence>
<keyword evidence="2" id="KW-1133">Transmembrane helix</keyword>
<protein>
    <recommendedName>
        <fullName evidence="5">Dystroglycan-type cadherin-like domain-containing protein</fullName>
    </recommendedName>
</protein>
<proteinExistence type="predicted"/>
<dbReference type="STRING" id="93625.A0A409X8G1"/>
<feature type="compositionally biased region" description="Basic and acidic residues" evidence="1">
    <location>
        <begin position="345"/>
        <end position="354"/>
    </location>
</feature>
<feature type="compositionally biased region" description="Polar residues" evidence="1">
    <location>
        <begin position="295"/>
        <end position="331"/>
    </location>
</feature>
<gene>
    <name evidence="3" type="ORF">CVT25_000012</name>
</gene>
<feature type="region of interest" description="Disordered" evidence="1">
    <location>
        <begin position="207"/>
        <end position="237"/>
    </location>
</feature>
<feature type="region of interest" description="Disordered" evidence="1">
    <location>
        <begin position="146"/>
        <end position="170"/>
    </location>
</feature>
<feature type="compositionally biased region" description="Polar residues" evidence="1">
    <location>
        <begin position="277"/>
        <end position="288"/>
    </location>
</feature>
<feature type="compositionally biased region" description="Basic residues" evidence="1">
    <location>
        <begin position="207"/>
        <end position="218"/>
    </location>
</feature>
<keyword evidence="2" id="KW-0472">Membrane</keyword>
<sequence length="394" mass="42175">MYNNFLTTVGGQPPFNLLMIPPGQILRNITIPSTAFTSNSGTYTLQLPLAEHQRVLFAVSDSTGVTAGGISTLYDYPNAIQPVTIIGFIPQNQPLIFHPPTGDSFSWNPVNLTAGTSIAFYMTDSQGRNGGIADIEVVRLSDDQSCMATSSSTNSSPNSSPTGTIQPDSTIVPKPKSGLIAGVVAGVVVLILVFVFVAVFCVRRRRKQGTSGRRRSARRPIDPIYDQAGSPAPEGASYLMFPTQYTITPLTATEPESMTARSRKRQLMQSDGADDQSFPSGSSRNQMMAQYPPSAYTSSEPPSHFGTSGHSSLTNGGDPSGISTFTNSDPRSQYKPPPRLIVHTDITETAHEPLELPPQYSEGRAPIPGLVTSNESQATLSQSSSSRPGKNMRS</sequence>
<dbReference type="InParanoid" id="A0A409X8G1"/>
<feature type="compositionally biased region" description="Low complexity" evidence="1">
    <location>
        <begin position="149"/>
        <end position="162"/>
    </location>
</feature>
<evidence type="ECO:0000256" key="2">
    <source>
        <dbReference type="SAM" id="Phobius"/>
    </source>
</evidence>
<dbReference type="AlphaFoldDB" id="A0A409X8G1"/>
<dbReference type="OrthoDB" id="2591431at2759"/>
<name>A0A409X8G1_PSICY</name>
<feature type="transmembrane region" description="Helical" evidence="2">
    <location>
        <begin position="179"/>
        <end position="202"/>
    </location>
</feature>